<dbReference type="InterPro" id="IPR014729">
    <property type="entry name" value="Rossmann-like_a/b/a_fold"/>
</dbReference>
<evidence type="ECO:0000256" key="1">
    <source>
        <dbReference type="PIRSR" id="PIRSR006661-1"/>
    </source>
</evidence>
<accession>A0A6I3SJ55</accession>
<dbReference type="AlphaFoldDB" id="A0A6I3SJ55"/>
<proteinExistence type="predicted"/>
<dbReference type="PIRSF" id="PIRSF006661">
    <property type="entry name" value="PP-lp_UCP006661"/>
    <property type="match status" value="1"/>
</dbReference>
<protein>
    <submittedName>
        <fullName evidence="2">ATP-dependent sacrificial sulfur transferase LarE</fullName>
    </submittedName>
</protein>
<dbReference type="NCBIfam" id="TIGR00268">
    <property type="entry name" value="ATP-dependent sacrificial sulfur transferase LarE"/>
    <property type="match status" value="1"/>
</dbReference>
<dbReference type="CDD" id="cd01990">
    <property type="entry name" value="LarE-like"/>
    <property type="match status" value="1"/>
</dbReference>
<sequence>MIEKLQRLQQILKEMDRVLVAYSGGVDSTFLLKVAYDTLGDNTLGVLGISETVPRDQIFEAQRMAEDIGVPFQKVDTDEFQREEFVQNGPDRCFHCKTALFQRLWEIATEKGFPHIVDGNNADDVGDYRPGMKAARNLNVRSPLMEAGLTKEEIRELSRQLGLPTWNQAASPCLSSRFPYGTRITEDGLIQVEKAEKYLKELGFYQVRARYHDRLVRIEVDKDNLEKAVQHADLIVSYMKSIGFSFVTLDLAGYRLGSFNDLL</sequence>
<dbReference type="SUPFAM" id="SSF52402">
    <property type="entry name" value="Adenine nucleotide alpha hydrolases-like"/>
    <property type="match status" value="1"/>
</dbReference>
<reference evidence="2 3" key="1">
    <citation type="submission" date="2019-11" db="EMBL/GenBank/DDBJ databases">
        <title>Whole-genome sequence of a the green, strictly anaerobic photosynthetic bacterium Heliobacillus mobilis DSM 6151.</title>
        <authorList>
            <person name="Kyndt J.A."/>
            <person name="Meyer T.E."/>
        </authorList>
    </citation>
    <scope>NUCLEOTIDE SEQUENCE [LARGE SCALE GENOMIC DNA]</scope>
    <source>
        <strain evidence="2 3">DSM 6151</strain>
    </source>
</reference>
<dbReference type="PANTHER" id="PTHR43169">
    <property type="entry name" value="EXSB FAMILY PROTEIN"/>
    <property type="match status" value="1"/>
</dbReference>
<gene>
    <name evidence="2" type="primary">larE</name>
    <name evidence="2" type="ORF">GJ688_07920</name>
</gene>
<dbReference type="PANTHER" id="PTHR43169:SF2">
    <property type="entry name" value="NAD_GMP SYNTHASE DOMAIN-CONTAINING PROTEIN"/>
    <property type="match status" value="1"/>
</dbReference>
<dbReference type="Gene3D" id="3.40.50.620">
    <property type="entry name" value="HUPs"/>
    <property type="match status" value="1"/>
</dbReference>
<dbReference type="InterPro" id="IPR005232">
    <property type="entry name" value="LarE"/>
</dbReference>
<dbReference type="GO" id="GO:0016783">
    <property type="term" value="F:sulfurtransferase activity"/>
    <property type="evidence" value="ECO:0007669"/>
    <property type="project" value="InterPro"/>
</dbReference>
<dbReference type="Proteomes" id="UP000430670">
    <property type="component" value="Unassembled WGS sequence"/>
</dbReference>
<organism evidence="2 3">
    <name type="scientific">Heliobacterium mobile</name>
    <name type="common">Heliobacillus mobilis</name>
    <dbReference type="NCBI Taxonomy" id="28064"/>
    <lineage>
        <taxon>Bacteria</taxon>
        <taxon>Bacillati</taxon>
        <taxon>Bacillota</taxon>
        <taxon>Clostridia</taxon>
        <taxon>Eubacteriales</taxon>
        <taxon>Heliobacteriaceae</taxon>
        <taxon>Heliobacterium</taxon>
    </lineage>
</organism>
<dbReference type="InterPro" id="IPR052188">
    <property type="entry name" value="Ni-pincer_cofactor_biosynth"/>
</dbReference>
<comment type="caution">
    <text evidence="2">The sequence shown here is derived from an EMBL/GenBank/DDBJ whole genome shotgun (WGS) entry which is preliminary data.</text>
</comment>
<feature type="active site" description="Nucleophile and sulfur donor" evidence="1">
    <location>
        <position position="173"/>
    </location>
</feature>
<dbReference type="EMBL" id="WNKU01000007">
    <property type="protein sequence ID" value="MTV48908.1"/>
    <property type="molecule type" value="Genomic_DNA"/>
</dbReference>
<keyword evidence="3" id="KW-1185">Reference proteome</keyword>
<keyword evidence="2" id="KW-0808">Transferase</keyword>
<evidence type="ECO:0000313" key="2">
    <source>
        <dbReference type="EMBL" id="MTV48908.1"/>
    </source>
</evidence>
<evidence type="ECO:0000313" key="3">
    <source>
        <dbReference type="Proteomes" id="UP000430670"/>
    </source>
</evidence>
<name>A0A6I3SJ55_HELMO</name>